<evidence type="ECO:0000313" key="3">
    <source>
        <dbReference type="EMBL" id="OCB72888.1"/>
    </source>
</evidence>
<reference evidence="2 7" key="4">
    <citation type="submission" date="2019-07" db="EMBL/GenBank/DDBJ databases">
        <title>Whole genome shotgun sequence of Flavobacterium glycines NBRC 105008.</title>
        <authorList>
            <person name="Hosoyama A."/>
            <person name="Uohara A."/>
            <person name="Ohji S."/>
            <person name="Ichikawa N."/>
        </authorList>
    </citation>
    <scope>NUCLEOTIDE SEQUENCE [LARGE SCALE GENOMIC DNA]</scope>
    <source>
        <strain evidence="2 7">NBRC 105008</strain>
    </source>
</reference>
<feature type="transmembrane region" description="Helical" evidence="1">
    <location>
        <begin position="964"/>
        <end position="986"/>
    </location>
</feature>
<protein>
    <submittedName>
        <fullName evidence="2">Cation transporter</fullName>
    </submittedName>
    <submittedName>
        <fullName evidence="4">Multidrug efflux pump subunit AcrB</fullName>
    </submittedName>
</protein>
<dbReference type="Gene3D" id="3.30.70.1430">
    <property type="entry name" value="Multidrug efflux transporter AcrB pore domain"/>
    <property type="match status" value="2"/>
</dbReference>
<dbReference type="Proteomes" id="UP000182367">
    <property type="component" value="Unassembled WGS sequence"/>
</dbReference>
<feature type="transmembrane region" description="Helical" evidence="1">
    <location>
        <begin position="885"/>
        <end position="909"/>
    </location>
</feature>
<dbReference type="Pfam" id="PF00873">
    <property type="entry name" value="ACR_tran"/>
    <property type="match status" value="1"/>
</dbReference>
<dbReference type="Gene3D" id="3.30.2090.10">
    <property type="entry name" value="Multidrug efflux transporter AcrB TolC docking domain, DN and DC subdomains"/>
    <property type="match status" value="2"/>
</dbReference>
<reference evidence="5" key="1">
    <citation type="submission" date="2016-03" db="EMBL/GenBank/DDBJ databases">
        <title>Draft genome sequence of Paenibacillus glacialis DSM 22343.</title>
        <authorList>
            <person name="Shin S.-K."/>
            <person name="Yi H."/>
        </authorList>
    </citation>
    <scope>NUCLEOTIDE SEQUENCE [LARGE SCALE GENOMIC DNA]</scope>
    <source>
        <strain evidence="5">NBRC 105008</strain>
    </source>
</reference>
<reference evidence="3" key="2">
    <citation type="submission" date="2016-03" db="EMBL/GenBank/DDBJ databases">
        <authorList>
            <person name="Ploux O."/>
        </authorList>
    </citation>
    <scope>NUCLEOTIDE SEQUENCE</scope>
    <source>
        <strain evidence="3">NBRC 105008</strain>
    </source>
</reference>
<keyword evidence="6" id="KW-1185">Reference proteome</keyword>
<dbReference type="SUPFAM" id="SSF82693">
    <property type="entry name" value="Multidrug efflux transporter AcrB pore domain, PN1, PN2, PC1 and PC2 subdomains"/>
    <property type="match status" value="2"/>
</dbReference>
<feature type="transmembrane region" description="Helical" evidence="1">
    <location>
        <begin position="915"/>
        <end position="934"/>
    </location>
</feature>
<keyword evidence="1" id="KW-0472">Membrane</keyword>
<dbReference type="STRING" id="551990.SAMN05192550_3106"/>
<dbReference type="SUPFAM" id="SSF82714">
    <property type="entry name" value="Multidrug efflux transporter AcrB TolC docking domain, DN and DC subdomains"/>
    <property type="match status" value="1"/>
</dbReference>
<gene>
    <name evidence="3" type="ORF">FBGL_04515</name>
    <name evidence="2" type="ORF">FGL01_28790</name>
    <name evidence="4" type="ORF">SAMN05192550_3106</name>
</gene>
<evidence type="ECO:0000313" key="5">
    <source>
        <dbReference type="Proteomes" id="UP000093226"/>
    </source>
</evidence>
<feature type="transmembrane region" description="Helical" evidence="1">
    <location>
        <begin position="396"/>
        <end position="417"/>
    </location>
</feature>
<feature type="transmembrane region" description="Helical" evidence="1">
    <location>
        <begin position="449"/>
        <end position="471"/>
    </location>
</feature>
<dbReference type="GO" id="GO:0042910">
    <property type="term" value="F:xenobiotic transmembrane transporter activity"/>
    <property type="evidence" value="ECO:0007669"/>
    <property type="project" value="TreeGrafter"/>
</dbReference>
<dbReference type="SUPFAM" id="SSF82866">
    <property type="entry name" value="Multidrug efflux transporter AcrB transmembrane domain"/>
    <property type="match status" value="2"/>
</dbReference>
<feature type="transmembrane region" description="Helical" evidence="1">
    <location>
        <begin position="12"/>
        <end position="34"/>
    </location>
</feature>
<dbReference type="Proteomes" id="UP000321579">
    <property type="component" value="Unassembled WGS sequence"/>
</dbReference>
<keyword evidence="1" id="KW-1133">Transmembrane helix</keyword>
<feature type="transmembrane region" description="Helical" evidence="1">
    <location>
        <begin position="539"/>
        <end position="558"/>
    </location>
</feature>
<dbReference type="AlphaFoldDB" id="A0A1B9DT63"/>
<feature type="transmembrane region" description="Helical" evidence="1">
    <location>
        <begin position="348"/>
        <end position="363"/>
    </location>
</feature>
<reference evidence="4 6" key="3">
    <citation type="submission" date="2016-10" db="EMBL/GenBank/DDBJ databases">
        <authorList>
            <person name="Varghese N."/>
            <person name="Submissions S."/>
        </authorList>
    </citation>
    <scope>NUCLEOTIDE SEQUENCE [LARGE SCALE GENOMIC DNA]</scope>
    <source>
        <strain evidence="4 6">Gm-149</strain>
    </source>
</reference>
<feature type="transmembrane region" description="Helical" evidence="1">
    <location>
        <begin position="859"/>
        <end position="878"/>
    </location>
</feature>
<organism evidence="3 5">
    <name type="scientific">Flavobacterium glycines</name>
    <dbReference type="NCBI Taxonomy" id="551990"/>
    <lineage>
        <taxon>Bacteria</taxon>
        <taxon>Pseudomonadati</taxon>
        <taxon>Bacteroidota</taxon>
        <taxon>Flavobacteriia</taxon>
        <taxon>Flavobacteriales</taxon>
        <taxon>Flavobacteriaceae</taxon>
        <taxon>Flavobacterium</taxon>
    </lineage>
</organism>
<evidence type="ECO:0000313" key="6">
    <source>
        <dbReference type="Proteomes" id="UP000182367"/>
    </source>
</evidence>
<name>A0A1B9DT63_9FLAO</name>
<dbReference type="GO" id="GO:0005886">
    <property type="term" value="C:plasma membrane"/>
    <property type="evidence" value="ECO:0007669"/>
    <property type="project" value="TreeGrafter"/>
</dbReference>
<dbReference type="EMBL" id="LVEO01000009">
    <property type="protein sequence ID" value="OCB72888.1"/>
    <property type="molecule type" value="Genomic_DNA"/>
</dbReference>
<dbReference type="Proteomes" id="UP000093226">
    <property type="component" value="Unassembled WGS sequence"/>
</dbReference>
<dbReference type="Gene3D" id="3.30.70.1440">
    <property type="entry name" value="Multidrug efflux transporter AcrB pore domain"/>
    <property type="match status" value="1"/>
</dbReference>
<evidence type="ECO:0000313" key="2">
    <source>
        <dbReference type="EMBL" id="GEL12140.1"/>
    </source>
</evidence>
<dbReference type="PRINTS" id="PR00702">
    <property type="entry name" value="ACRIFLAVINRP"/>
</dbReference>
<dbReference type="InterPro" id="IPR027463">
    <property type="entry name" value="AcrB_DN_DC_subdom"/>
</dbReference>
<keyword evidence="1" id="KW-0812">Transmembrane</keyword>
<sequence>MVKILINKPIAVLMTTLCMLILGLYAFGFIPVALMPNIDIPEITVQVEADNMSARQVEDVIIKNLRSNLMQVSHLKDLKTESSNGNGIIRLQFEQGTKIDYSFIEVNEKIDRATGSLPKTVKRPKVIKANITDVPVFYLSLILKNKEIPTVSNTDLYPVSQQFVNFSRFANQVIRKRIEQVEEVAMVDVSGLVFSEIRIIPDTEKLNALGISLNELESAIKAYDVEVGSLLIKDNQYQYNVRLGSSLNTIKEIEAIYIKKSDRLFQLKDLAQVIEHPKKRTGLVLSDDKEAITMAIIQQSDARMENLKSSLNSLVERLKKDYPEIDFSVTRDQTQLLDVAISNIKQDLVWGILLAFAIMFLFLKDVKSPLLIGISVPVSLIISLAFFYVFDISINIISLSGLILGIGLMIDNSIIVIENIIQYREQKYPLMQACVLGANEVIKPLLSSVLTTCSVFLPLSFLSGISGALFYDQAMAITIGLFVSLLVSVTLVPLLYHLFHLKDTGKKSRMERFLEKTNTLDYAELYEKGFRFVMRKQKLCWSICILLLVSGVILFQFLPKTQMPYLTKTETVLKIDWNKQINVEENKRRVLELLKPIKKDILNYTALVGSQQFILDKESTSLSSESAIYIRCNSPEKLAKVKKEMTLFLQKEHAGAVVSYSNVDNIFNMIFSDKQEVLVARLRNVANIGSAQNEQLKKVWGQVQQNVDDIQLNPIAWQEHINLIANQEKLMTYSVSANALFYVLKSAFNEREILSVIDNQNFVPVILGGESKTIEQVLSETTVLSDDGAVFHASDFIKAVNSQDMKTITGGIEGEYYPIELNTNEDNVNHIITTVKNVVKDNKLYTVSFSGSFFSNKELMGELIAVLLISLLLLYFILASQFESLVLPLIILIEIPLDLAGAFLLLTIFGMSLNLMSMIGIVVMSGIVINDSILKIDTIIQLQRQGNSILKALLIAGQRRLKPILMTSLTTILAVVPLLFTGGLGAELQAPLATVLTGGMILGTIISLYFTPLCYYYFAESMERKARRVKG</sequence>
<dbReference type="EMBL" id="FNEO01000009">
    <property type="protein sequence ID" value="SDJ97105.1"/>
    <property type="molecule type" value="Genomic_DNA"/>
</dbReference>
<accession>A0A1B9DT63</accession>
<evidence type="ECO:0000313" key="4">
    <source>
        <dbReference type="EMBL" id="SDJ97105.1"/>
    </source>
</evidence>
<dbReference type="RefSeq" id="WP_066325758.1">
    <property type="nucleotide sequence ID" value="NZ_BJVF01000009.1"/>
</dbReference>
<feature type="transmembrane region" description="Helical" evidence="1">
    <location>
        <begin position="992"/>
        <end position="1018"/>
    </location>
</feature>
<dbReference type="EMBL" id="BJVF01000009">
    <property type="protein sequence ID" value="GEL12140.1"/>
    <property type="molecule type" value="Genomic_DNA"/>
</dbReference>
<evidence type="ECO:0000256" key="1">
    <source>
        <dbReference type="SAM" id="Phobius"/>
    </source>
</evidence>
<dbReference type="InterPro" id="IPR001036">
    <property type="entry name" value="Acrflvin-R"/>
</dbReference>
<dbReference type="PANTHER" id="PTHR32063:SF0">
    <property type="entry name" value="SWARMING MOTILITY PROTEIN SWRC"/>
    <property type="match status" value="1"/>
</dbReference>
<dbReference type="PANTHER" id="PTHR32063">
    <property type="match status" value="1"/>
</dbReference>
<proteinExistence type="predicted"/>
<feature type="transmembrane region" description="Helical" evidence="1">
    <location>
        <begin position="370"/>
        <end position="390"/>
    </location>
</feature>
<dbReference type="Gene3D" id="1.20.1640.10">
    <property type="entry name" value="Multidrug efflux transporter AcrB transmembrane domain"/>
    <property type="match status" value="2"/>
</dbReference>
<feature type="transmembrane region" description="Helical" evidence="1">
    <location>
        <begin position="477"/>
        <end position="499"/>
    </location>
</feature>
<comment type="caution">
    <text evidence="3">The sequence shown here is derived from an EMBL/GenBank/DDBJ whole genome shotgun (WGS) entry which is preliminary data.</text>
</comment>
<evidence type="ECO:0000313" key="7">
    <source>
        <dbReference type="Proteomes" id="UP000321579"/>
    </source>
</evidence>
<dbReference type="Gene3D" id="3.30.70.1320">
    <property type="entry name" value="Multidrug efflux transporter AcrB pore domain like"/>
    <property type="match status" value="1"/>
</dbReference>
<dbReference type="OrthoDB" id="9798415at2"/>